<evidence type="ECO:0000256" key="3">
    <source>
        <dbReference type="SAM" id="MobiDB-lite"/>
    </source>
</evidence>
<dbReference type="PANTHER" id="PTHR12299">
    <property type="entry name" value="HYALURONIC ACID-BINDING PROTEIN 4"/>
    <property type="match status" value="1"/>
</dbReference>
<reference evidence="5 6" key="1">
    <citation type="submission" date="2024-01" db="EMBL/GenBank/DDBJ databases">
        <title>The genomes of 5 underutilized Papilionoideae crops provide insights into root nodulation and disease resistanc.</title>
        <authorList>
            <person name="Yuan L."/>
        </authorList>
    </citation>
    <scope>NUCLEOTIDE SEQUENCE [LARGE SCALE GENOMIC DNA]</scope>
    <source>
        <strain evidence="5">ZHUSHIDOU_FW_LH</strain>
        <tissue evidence="5">Leaf</tissue>
    </source>
</reference>
<dbReference type="InterPro" id="IPR019084">
    <property type="entry name" value="STM1-like_N"/>
</dbReference>
<feature type="compositionally biased region" description="Basic and acidic residues" evidence="3">
    <location>
        <begin position="117"/>
        <end position="131"/>
    </location>
</feature>
<protein>
    <recommendedName>
        <fullName evidence="4">Hyaluronan/mRNA-binding protein domain-containing protein</fullName>
    </recommendedName>
</protein>
<accession>A0AAN9F5K2</accession>
<dbReference type="GO" id="GO:0005634">
    <property type="term" value="C:nucleus"/>
    <property type="evidence" value="ECO:0007669"/>
    <property type="project" value="TreeGrafter"/>
</dbReference>
<dbReference type="Gene3D" id="6.10.140.1040">
    <property type="match status" value="1"/>
</dbReference>
<dbReference type="PANTHER" id="PTHR12299:SF78">
    <property type="entry name" value="RGG REPEATS NUCLEAR RNA BINDING PROTEIN C"/>
    <property type="match status" value="1"/>
</dbReference>
<dbReference type="GO" id="GO:0005737">
    <property type="term" value="C:cytoplasm"/>
    <property type="evidence" value="ECO:0007669"/>
    <property type="project" value="UniProtKB-SubCell"/>
</dbReference>
<feature type="domain" description="Hyaluronan/mRNA-binding protein" evidence="4">
    <location>
        <begin position="158"/>
        <end position="263"/>
    </location>
</feature>
<feature type="compositionally biased region" description="Gly residues" evidence="3">
    <location>
        <begin position="140"/>
        <end position="151"/>
    </location>
</feature>
<dbReference type="AlphaFoldDB" id="A0AAN9F5K2"/>
<evidence type="ECO:0000313" key="6">
    <source>
        <dbReference type="Proteomes" id="UP001372338"/>
    </source>
</evidence>
<evidence type="ECO:0000313" key="5">
    <source>
        <dbReference type="EMBL" id="KAK7270044.1"/>
    </source>
</evidence>
<dbReference type="GO" id="GO:0003729">
    <property type="term" value="F:mRNA binding"/>
    <property type="evidence" value="ECO:0007669"/>
    <property type="project" value="TreeGrafter"/>
</dbReference>
<dbReference type="Pfam" id="PF04774">
    <property type="entry name" value="HABP4_PAI-RBP1"/>
    <property type="match status" value="1"/>
</dbReference>
<dbReference type="InterPro" id="IPR039764">
    <property type="entry name" value="HABP4/SERBP1-like"/>
</dbReference>
<feature type="compositionally biased region" description="Basic and acidic residues" evidence="3">
    <location>
        <begin position="48"/>
        <end position="65"/>
    </location>
</feature>
<name>A0AAN9F5K2_CROPI</name>
<feature type="region of interest" description="Disordered" evidence="3">
    <location>
        <begin position="26"/>
        <end position="231"/>
    </location>
</feature>
<dbReference type="SMART" id="SM01233">
    <property type="entry name" value="HABP4_PAI-RBP1"/>
    <property type="match status" value="1"/>
</dbReference>
<evidence type="ECO:0000256" key="2">
    <source>
        <dbReference type="ARBA" id="ARBA00022490"/>
    </source>
</evidence>
<keyword evidence="2" id="KW-0963">Cytoplasm</keyword>
<comment type="caution">
    <text evidence="5">The sequence shown here is derived from an EMBL/GenBank/DDBJ whole genome shotgun (WGS) entry which is preliminary data.</text>
</comment>
<feature type="compositionally biased region" description="Basic and acidic residues" evidence="3">
    <location>
        <begin position="154"/>
        <end position="179"/>
    </location>
</feature>
<comment type="subcellular location">
    <subcellularLocation>
        <location evidence="1">Cytoplasm</location>
    </subcellularLocation>
</comment>
<dbReference type="InterPro" id="IPR006861">
    <property type="entry name" value="HABP4_PAIRBP1-bd"/>
</dbReference>
<feature type="compositionally biased region" description="Basic and acidic residues" evidence="3">
    <location>
        <begin position="287"/>
        <end position="314"/>
    </location>
</feature>
<keyword evidence="6" id="KW-1185">Reference proteome</keyword>
<sequence>MASVNPFDLLGDEAEDHSPQLAAELLIKASAAPKKPSSNTIPPSQAVREARNDNSRVVRGADRGRGYGGRGRSGSNRDSFNDENSFTAPGGRNRGGFNRDSFNDENKYTAPAGQGAHEGEFRKPSEREEYGGPRGPYRGARGGRGGFGNGEAGEDGHSRRAFDRRSGTGRGNEFKREGAGKGNWGALTDDNVQVNEEVNEAVKNSGDEKSSGENVVADGKDSSANDAEVKPEVKEMTLEEYEKVLEEKRKAFQALKTEERKVDTKVFESMQQLSSKKNNADIFAKLGTDKDKRKEALEKEEKSKKSVSIDEFLKPLRGGNYYNAGGRGRDRGRGARGGGDGGNSSSNVPAPSIEDPGHFPTLGAK</sequence>
<evidence type="ECO:0000259" key="4">
    <source>
        <dbReference type="SMART" id="SM01233"/>
    </source>
</evidence>
<feature type="region of interest" description="Disordered" evidence="3">
    <location>
        <begin position="271"/>
        <end position="365"/>
    </location>
</feature>
<gene>
    <name evidence="5" type="ORF">RIF29_22919</name>
</gene>
<dbReference type="Proteomes" id="UP001372338">
    <property type="component" value="Unassembled WGS sequence"/>
</dbReference>
<organism evidence="5 6">
    <name type="scientific">Crotalaria pallida</name>
    <name type="common">Smooth rattlebox</name>
    <name type="synonym">Crotalaria striata</name>
    <dbReference type="NCBI Taxonomy" id="3830"/>
    <lineage>
        <taxon>Eukaryota</taxon>
        <taxon>Viridiplantae</taxon>
        <taxon>Streptophyta</taxon>
        <taxon>Embryophyta</taxon>
        <taxon>Tracheophyta</taxon>
        <taxon>Spermatophyta</taxon>
        <taxon>Magnoliopsida</taxon>
        <taxon>eudicotyledons</taxon>
        <taxon>Gunneridae</taxon>
        <taxon>Pentapetalae</taxon>
        <taxon>rosids</taxon>
        <taxon>fabids</taxon>
        <taxon>Fabales</taxon>
        <taxon>Fabaceae</taxon>
        <taxon>Papilionoideae</taxon>
        <taxon>50 kb inversion clade</taxon>
        <taxon>genistoids sensu lato</taxon>
        <taxon>core genistoids</taxon>
        <taxon>Crotalarieae</taxon>
        <taxon>Crotalaria</taxon>
    </lineage>
</organism>
<evidence type="ECO:0000256" key="1">
    <source>
        <dbReference type="ARBA" id="ARBA00004496"/>
    </source>
</evidence>
<dbReference type="EMBL" id="JAYWIO010000004">
    <property type="protein sequence ID" value="KAK7270044.1"/>
    <property type="molecule type" value="Genomic_DNA"/>
</dbReference>
<dbReference type="Pfam" id="PF09598">
    <property type="entry name" value="Stm1_N"/>
    <property type="match status" value="1"/>
</dbReference>
<feature type="compositionally biased region" description="Basic and acidic residues" evidence="3">
    <location>
        <begin position="218"/>
        <end position="231"/>
    </location>
</feature>
<proteinExistence type="predicted"/>